<keyword evidence="10 11" id="KW-0472">Membrane</keyword>
<feature type="domain" description="Major facilitator superfamily (MFS) profile" evidence="12">
    <location>
        <begin position="11"/>
        <end position="413"/>
    </location>
</feature>
<dbReference type="SUPFAM" id="SSF103473">
    <property type="entry name" value="MFS general substrate transporter"/>
    <property type="match status" value="1"/>
</dbReference>
<keyword evidence="5" id="KW-1003">Cell membrane</keyword>
<evidence type="ECO:0000256" key="8">
    <source>
        <dbReference type="ARBA" id="ARBA00022692"/>
    </source>
</evidence>
<evidence type="ECO:0000256" key="1">
    <source>
        <dbReference type="ARBA" id="ARBA00003321"/>
    </source>
</evidence>
<dbReference type="InterPro" id="IPR005964">
    <property type="entry name" value="Glc/Gal_transptr_bac"/>
</dbReference>
<feature type="transmembrane region" description="Helical" evidence="11">
    <location>
        <begin position="237"/>
        <end position="261"/>
    </location>
</feature>
<feature type="transmembrane region" description="Helical" evidence="11">
    <location>
        <begin position="359"/>
        <end position="377"/>
    </location>
</feature>
<evidence type="ECO:0000256" key="4">
    <source>
        <dbReference type="ARBA" id="ARBA00022448"/>
    </source>
</evidence>
<evidence type="ECO:0000256" key="5">
    <source>
        <dbReference type="ARBA" id="ARBA00022475"/>
    </source>
</evidence>
<evidence type="ECO:0000256" key="3">
    <source>
        <dbReference type="ARBA" id="ARBA00009120"/>
    </source>
</evidence>
<dbReference type="PANTHER" id="PTHR43702:SF3">
    <property type="entry name" value="PROTEIN TSGA"/>
    <property type="match status" value="1"/>
</dbReference>
<name>A0ABR7WPE1_9SPHI</name>
<accession>A0ABR7WPE1</accession>
<evidence type="ECO:0000256" key="2">
    <source>
        <dbReference type="ARBA" id="ARBA00004429"/>
    </source>
</evidence>
<dbReference type="CDD" id="cd17394">
    <property type="entry name" value="MFS_FucP_like"/>
    <property type="match status" value="1"/>
</dbReference>
<dbReference type="InterPro" id="IPR036259">
    <property type="entry name" value="MFS_trans_sf"/>
</dbReference>
<feature type="transmembrane region" description="Helical" evidence="11">
    <location>
        <begin position="45"/>
        <end position="69"/>
    </location>
</feature>
<dbReference type="InterPro" id="IPR011701">
    <property type="entry name" value="MFS"/>
</dbReference>
<evidence type="ECO:0000313" key="14">
    <source>
        <dbReference type="Proteomes" id="UP000606600"/>
    </source>
</evidence>
<feature type="transmembrane region" description="Helical" evidence="11">
    <location>
        <begin position="327"/>
        <end position="347"/>
    </location>
</feature>
<evidence type="ECO:0000256" key="6">
    <source>
        <dbReference type="ARBA" id="ARBA00022519"/>
    </source>
</evidence>
<protein>
    <submittedName>
        <fullName evidence="13">L-fucose:H+ symporter permease</fullName>
    </submittedName>
</protein>
<evidence type="ECO:0000256" key="10">
    <source>
        <dbReference type="ARBA" id="ARBA00023136"/>
    </source>
</evidence>
<evidence type="ECO:0000313" key="13">
    <source>
        <dbReference type="EMBL" id="MBD1363152.1"/>
    </source>
</evidence>
<keyword evidence="4" id="KW-0813">Transport</keyword>
<dbReference type="PANTHER" id="PTHR43702">
    <property type="entry name" value="L-FUCOSE-PROTON SYMPORTER"/>
    <property type="match status" value="1"/>
</dbReference>
<sequence>MKQNAQSTLFPVILITSLFFLWGFAHNLDPILIPHLKRSFTLSTVQATLVDSAVFIAYFIMALPAGYIMKKFGYKTGIITGLLFFAVGCFLFIPAANTQQYAPFLGALFVIACGLTILETAANPYITVLGDPKSATFRLNFAQSFNGLAATLAPIIGARLILNKGNTIAQLDTMTADARKIALAAEASTVKTPYFILGAILVVIAVVFAFTKLPKIQNTDGPAASKNILHAFKHRHLSWGVAAQFFYVGAQVSVFSLFILYATHAAGVSDIQAADYLGVCGGAFLAGRFVGTALMRFFRSENLLAIYAIINIGLCLVAVFAHGIITVYTVIGICFFMSIMFPTIFALGIKDLKGDTEFGSSLIIMSIVGGAIIPRLFGYLSDATGNIQAGYYVPLVCFIVVALFGLKGHRVRKVEPDELIVSPIL</sequence>
<feature type="transmembrane region" description="Helical" evidence="11">
    <location>
        <begin position="194"/>
        <end position="211"/>
    </location>
</feature>
<keyword evidence="9 11" id="KW-1133">Transmembrane helix</keyword>
<keyword evidence="6" id="KW-0997">Cell inner membrane</keyword>
<dbReference type="Gene3D" id="1.20.1250.20">
    <property type="entry name" value="MFS general substrate transporter like domains"/>
    <property type="match status" value="2"/>
</dbReference>
<comment type="subcellular location">
    <subcellularLocation>
        <location evidence="2">Cell inner membrane</location>
        <topology evidence="2">Multi-pass membrane protein</topology>
    </subcellularLocation>
</comment>
<evidence type="ECO:0000256" key="9">
    <source>
        <dbReference type="ARBA" id="ARBA00022989"/>
    </source>
</evidence>
<dbReference type="Pfam" id="PF07690">
    <property type="entry name" value="MFS_1"/>
    <property type="match status" value="1"/>
</dbReference>
<feature type="transmembrane region" description="Helical" evidence="11">
    <location>
        <begin position="389"/>
        <end position="406"/>
    </location>
</feature>
<dbReference type="RefSeq" id="WP_191187817.1">
    <property type="nucleotide sequence ID" value="NZ_JACWMY010000002.1"/>
</dbReference>
<organism evidence="13 14">
    <name type="scientific">Mucilaginibacter pankratovii</name>
    <dbReference type="NCBI Taxonomy" id="2772110"/>
    <lineage>
        <taxon>Bacteria</taxon>
        <taxon>Pseudomonadati</taxon>
        <taxon>Bacteroidota</taxon>
        <taxon>Sphingobacteriia</taxon>
        <taxon>Sphingobacteriales</taxon>
        <taxon>Sphingobacteriaceae</taxon>
        <taxon>Mucilaginibacter</taxon>
    </lineage>
</organism>
<comment type="similarity">
    <text evidence="3">Belongs to the major facilitator superfamily. FHS transporter (TC 2.A.1.7) family.</text>
</comment>
<dbReference type="NCBIfam" id="TIGR01272">
    <property type="entry name" value="gluP"/>
    <property type="match status" value="1"/>
</dbReference>
<dbReference type="InterPro" id="IPR005275">
    <property type="entry name" value="Lfuc_symporter_FucP"/>
</dbReference>
<feature type="transmembrane region" description="Helical" evidence="11">
    <location>
        <begin position="139"/>
        <end position="162"/>
    </location>
</feature>
<keyword evidence="14" id="KW-1185">Reference proteome</keyword>
<feature type="transmembrane region" description="Helical" evidence="11">
    <location>
        <begin position="7"/>
        <end position="25"/>
    </location>
</feature>
<feature type="transmembrane region" description="Helical" evidence="11">
    <location>
        <begin position="76"/>
        <end position="95"/>
    </location>
</feature>
<dbReference type="Proteomes" id="UP000606600">
    <property type="component" value="Unassembled WGS sequence"/>
</dbReference>
<dbReference type="NCBIfam" id="TIGR00885">
    <property type="entry name" value="fucP"/>
    <property type="match status" value="1"/>
</dbReference>
<comment type="caution">
    <text evidence="13">The sequence shown here is derived from an EMBL/GenBank/DDBJ whole genome shotgun (WGS) entry which is preliminary data.</text>
</comment>
<gene>
    <name evidence="13" type="primary">fucP</name>
    <name evidence="13" type="ORF">IDJ77_04945</name>
</gene>
<evidence type="ECO:0000256" key="7">
    <source>
        <dbReference type="ARBA" id="ARBA00022597"/>
    </source>
</evidence>
<keyword evidence="8 11" id="KW-0812">Transmembrane</keyword>
<proteinExistence type="inferred from homology"/>
<evidence type="ECO:0000259" key="12">
    <source>
        <dbReference type="PROSITE" id="PS50850"/>
    </source>
</evidence>
<feature type="transmembrane region" description="Helical" evidence="11">
    <location>
        <begin position="101"/>
        <end position="118"/>
    </location>
</feature>
<dbReference type="EMBL" id="JACWMY010000002">
    <property type="protein sequence ID" value="MBD1363152.1"/>
    <property type="molecule type" value="Genomic_DNA"/>
</dbReference>
<reference evidence="13 14" key="1">
    <citation type="submission" date="2020-09" db="EMBL/GenBank/DDBJ databases">
        <title>Novel species of Mucilaginibacter isolated from a glacier on the Tibetan Plateau.</title>
        <authorList>
            <person name="Liu Q."/>
            <person name="Xin Y.-H."/>
        </authorList>
    </citation>
    <scope>NUCLEOTIDE SEQUENCE [LARGE SCALE GENOMIC DNA]</scope>
    <source>
        <strain evidence="13 14">ZT4R22</strain>
    </source>
</reference>
<dbReference type="InterPro" id="IPR020846">
    <property type="entry name" value="MFS_dom"/>
</dbReference>
<comment type="function">
    <text evidence="1">Intake of glucose and galactose.</text>
</comment>
<feature type="transmembrane region" description="Helical" evidence="11">
    <location>
        <begin position="303"/>
        <end position="321"/>
    </location>
</feature>
<feature type="transmembrane region" description="Helical" evidence="11">
    <location>
        <begin position="273"/>
        <end position="291"/>
    </location>
</feature>
<keyword evidence="7" id="KW-0762">Sugar transport</keyword>
<dbReference type="PROSITE" id="PS50850">
    <property type="entry name" value="MFS"/>
    <property type="match status" value="1"/>
</dbReference>
<evidence type="ECO:0000256" key="11">
    <source>
        <dbReference type="SAM" id="Phobius"/>
    </source>
</evidence>
<dbReference type="InterPro" id="IPR050375">
    <property type="entry name" value="MFS_TsgA-like"/>
</dbReference>